<evidence type="ECO:0000313" key="4">
    <source>
        <dbReference type="Proteomes" id="UP000093412"/>
    </source>
</evidence>
<name>A0A163SYZ4_9CELL</name>
<dbReference type="Proteomes" id="UP000076447">
    <property type="component" value="Unassembled WGS sequence"/>
</dbReference>
<reference evidence="2 4" key="2">
    <citation type="submission" date="2016-06" db="EMBL/GenBank/DDBJ databases">
        <title>Genome sequence of Oerskovia enterophila DSM 43852.</title>
        <authorList>
            <person name="Poehlein A."/>
            <person name="Jag V."/>
            <person name="Bengelsdorf F.R."/>
            <person name="Daniel R."/>
            <person name="Duerre P."/>
        </authorList>
    </citation>
    <scope>NUCLEOTIDE SEQUENCE [LARGE SCALE GENOMIC DNA]</scope>
    <source>
        <strain evidence="2 4">DSM 43852</strain>
    </source>
</reference>
<comment type="caution">
    <text evidence="1">The sequence shown here is derived from an EMBL/GenBank/DDBJ whole genome shotgun (WGS) entry which is preliminary data.</text>
</comment>
<proteinExistence type="predicted"/>
<keyword evidence="4" id="KW-1185">Reference proteome</keyword>
<reference evidence="1 3" key="1">
    <citation type="submission" date="2016-01" db="EMBL/GenBank/DDBJ databases">
        <title>Genome sequence of Oerskovia enterophila VJag, an agar and cellulose degrading bacterium.</title>
        <authorList>
            <person name="Poehlein A."/>
            <person name="Jag V."/>
            <person name="Bengelsdorf F."/>
            <person name="Duerre P."/>
            <person name="Daniel R."/>
        </authorList>
    </citation>
    <scope>NUCLEOTIDE SEQUENCE [LARGE SCALE GENOMIC DNA]</scope>
    <source>
        <strain evidence="1 3">VJag</strain>
    </source>
</reference>
<dbReference type="Proteomes" id="UP000093412">
    <property type="component" value="Unassembled WGS sequence"/>
</dbReference>
<dbReference type="PATRIC" id="fig|43678.3.peg.401"/>
<evidence type="ECO:0000313" key="3">
    <source>
        <dbReference type="Proteomes" id="UP000076447"/>
    </source>
</evidence>
<dbReference type="AlphaFoldDB" id="A0A163SYZ4"/>
<protein>
    <submittedName>
        <fullName evidence="1">Uncharacterized protein</fullName>
    </submittedName>
</protein>
<evidence type="ECO:0000313" key="1">
    <source>
        <dbReference type="EMBL" id="KZM36901.1"/>
    </source>
</evidence>
<dbReference type="OrthoDB" id="286090at2"/>
<accession>A0A163SYZ4</accession>
<gene>
    <name evidence="2" type="ORF">OERS_35090</name>
    <name evidence="1" type="ORF">OJAG_03750</name>
</gene>
<dbReference type="RefSeq" id="WP_068627347.1">
    <property type="nucleotide sequence ID" value="NZ_LRIE01000037.1"/>
</dbReference>
<evidence type="ECO:0000313" key="2">
    <source>
        <dbReference type="EMBL" id="OCI29821.1"/>
    </source>
</evidence>
<organism evidence="1 3">
    <name type="scientific">Oerskovia enterophila</name>
    <dbReference type="NCBI Taxonomy" id="43678"/>
    <lineage>
        <taxon>Bacteria</taxon>
        <taxon>Bacillati</taxon>
        <taxon>Actinomycetota</taxon>
        <taxon>Actinomycetes</taxon>
        <taxon>Micrococcales</taxon>
        <taxon>Cellulomonadaceae</taxon>
        <taxon>Oerskovia</taxon>
    </lineage>
</organism>
<dbReference type="EMBL" id="MAQA01000056">
    <property type="protein sequence ID" value="OCI29821.1"/>
    <property type="molecule type" value="Genomic_DNA"/>
</dbReference>
<dbReference type="STRING" id="43678.OJAG_03750"/>
<dbReference type="EMBL" id="LRIE01000037">
    <property type="protein sequence ID" value="KZM36901.1"/>
    <property type="molecule type" value="Genomic_DNA"/>
</dbReference>
<sequence>MQLPFTYKVTKYDPATRTVNPDGTVDWDEQADTDGSTEEAYVDAVSTFARELGVERLTLRDIEVVDTRRHIEDAPDLTAGSVLARLFGPRLEGCYDGATVDIAGARLLVREALRAESLDRPAPEVPYLWCRLEAEGRMFVHTGHDLYMYIGASEPCPQAVEAVAASGLFPVLVDESPYDPTSADATGEQADVPPVDDAFWATVEVLVREHGGVLVQEHAGSSRWHRVVAGGPRPVFRPRAVVEVWPDVSADVVTVLKGIVDEDDDPQRDLVYLTAGGAVRTVRIDEDSLPGIEGRLAGAVGGFAVPGTVDEALPMLLHRAACPDADGVVRVRVNRF</sequence>